<keyword evidence="2" id="KW-0808">Transferase</keyword>
<evidence type="ECO:0000313" key="2">
    <source>
        <dbReference type="EMBL" id="CRL31939.1"/>
    </source>
</evidence>
<dbReference type="Gene3D" id="3.40.50.300">
    <property type="entry name" value="P-loop containing nucleotide triphosphate hydrolases"/>
    <property type="match status" value="1"/>
</dbReference>
<dbReference type="InterPro" id="IPR020590">
    <property type="entry name" value="Guanylate_kinase_CS"/>
</dbReference>
<dbReference type="InterPro" id="IPR008145">
    <property type="entry name" value="GK/Ca_channel_bsu"/>
</dbReference>
<proteinExistence type="predicted"/>
<dbReference type="Pfam" id="PF00625">
    <property type="entry name" value="Guanylate_kin"/>
    <property type="match status" value="1"/>
</dbReference>
<dbReference type="OrthoDB" id="1033810at2"/>
<keyword evidence="3" id="KW-1185">Reference proteome</keyword>
<protein>
    <submittedName>
        <fullName evidence="2">Guanylate kinase</fullName>
    </submittedName>
</protein>
<dbReference type="STRING" id="301302.ERS852420_01854"/>
<gene>
    <name evidence="2" type="ORF">M72_19111</name>
</gene>
<sequence length="209" mass="24495">MGKIYCVMGKSSSGKDSIYSRIMQQGNPALLRIVPYTTRPRREGETDGREYVFTDEAHVQQLESAGKVIELRAYHTVYGIWKYFTVDDGRIDLSAHSYLYIVTLEGYQKIQRYFGSSQVVPIYIEVEDGERLLRAIARERQQKTPQYEEMCRRFLADAADFSEEKLTEAGITRRFINKDMEGTIREITEYIRRDMSGMEKQDKRISIWR</sequence>
<dbReference type="GO" id="GO:0016301">
    <property type="term" value="F:kinase activity"/>
    <property type="evidence" value="ECO:0007669"/>
    <property type="project" value="UniProtKB-KW"/>
</dbReference>
<feature type="domain" description="Guanylate kinase-like" evidence="1">
    <location>
        <begin position="2"/>
        <end position="192"/>
    </location>
</feature>
<dbReference type="Proteomes" id="UP000049979">
    <property type="component" value="Unassembled WGS sequence"/>
</dbReference>
<dbReference type="InterPro" id="IPR008144">
    <property type="entry name" value="Guanylate_kin-like_dom"/>
</dbReference>
<dbReference type="SMART" id="SM00072">
    <property type="entry name" value="GuKc"/>
    <property type="match status" value="1"/>
</dbReference>
<organism evidence="2 3">
    <name type="scientific">Roseburia faecis</name>
    <dbReference type="NCBI Taxonomy" id="301302"/>
    <lineage>
        <taxon>Bacteria</taxon>
        <taxon>Bacillati</taxon>
        <taxon>Bacillota</taxon>
        <taxon>Clostridia</taxon>
        <taxon>Lachnospirales</taxon>
        <taxon>Lachnospiraceae</taxon>
        <taxon>Roseburia</taxon>
    </lineage>
</organism>
<dbReference type="RefSeq" id="WP_055066733.1">
    <property type="nucleotide sequence ID" value="NZ_CP173697.1"/>
</dbReference>
<evidence type="ECO:0000313" key="3">
    <source>
        <dbReference type="Proteomes" id="UP000049979"/>
    </source>
</evidence>
<dbReference type="InterPro" id="IPR027417">
    <property type="entry name" value="P-loop_NTPase"/>
</dbReference>
<accession>A0A0M6WBL2</accession>
<reference evidence="3" key="1">
    <citation type="submission" date="2015-05" db="EMBL/GenBank/DDBJ databases">
        <authorList>
            <consortium name="Pathogen Informatics"/>
        </authorList>
    </citation>
    <scope>NUCLEOTIDE SEQUENCE [LARGE SCALE GENOMIC DNA]</scope>
    <source>
        <strain evidence="3">M72</strain>
    </source>
</reference>
<keyword evidence="2" id="KW-0418">Kinase</keyword>
<evidence type="ECO:0000259" key="1">
    <source>
        <dbReference type="PROSITE" id="PS50052"/>
    </source>
</evidence>
<dbReference type="SUPFAM" id="SSF52540">
    <property type="entry name" value="P-loop containing nucleoside triphosphate hydrolases"/>
    <property type="match status" value="1"/>
</dbReference>
<dbReference type="PROSITE" id="PS50052">
    <property type="entry name" value="GUANYLATE_KINASE_2"/>
    <property type="match status" value="1"/>
</dbReference>
<dbReference type="AlphaFoldDB" id="A0A0M6WBL2"/>
<dbReference type="PROSITE" id="PS00856">
    <property type="entry name" value="GUANYLATE_KINASE_1"/>
    <property type="match status" value="1"/>
</dbReference>
<name>A0A0M6WBL2_9FIRM</name>
<dbReference type="EMBL" id="CVRR01000003">
    <property type="protein sequence ID" value="CRL31939.1"/>
    <property type="molecule type" value="Genomic_DNA"/>
</dbReference>